<dbReference type="EMBL" id="JAGMUU010000025">
    <property type="protein sequence ID" value="KAH7123464.1"/>
    <property type="molecule type" value="Genomic_DNA"/>
</dbReference>
<dbReference type="Gene3D" id="4.10.240.10">
    <property type="entry name" value="Zn(2)-C6 fungal-type DNA-binding domain"/>
    <property type="match status" value="1"/>
</dbReference>
<dbReference type="PANTHER" id="PTHR47785:SF5">
    <property type="entry name" value="ZN(II)2CYS6 TRANSCRIPTION FACTOR (EUROFUNG)"/>
    <property type="match status" value="1"/>
</dbReference>
<dbReference type="PANTHER" id="PTHR47785">
    <property type="entry name" value="ZN(II)2CYS6 TRANSCRIPTION FACTOR (EUROFUNG)-RELATED-RELATED"/>
    <property type="match status" value="1"/>
</dbReference>
<evidence type="ECO:0000259" key="3">
    <source>
        <dbReference type="PROSITE" id="PS50048"/>
    </source>
</evidence>
<comment type="caution">
    <text evidence="4">The sequence shown here is derived from an EMBL/GenBank/DDBJ whole genome shotgun (WGS) entry which is preliminary data.</text>
</comment>
<dbReference type="CDD" id="cd12148">
    <property type="entry name" value="fungal_TF_MHR"/>
    <property type="match status" value="1"/>
</dbReference>
<proteinExistence type="predicted"/>
<protein>
    <recommendedName>
        <fullName evidence="3">Zn(2)-C6 fungal-type domain-containing protein</fullName>
    </recommendedName>
</protein>
<dbReference type="PROSITE" id="PS00463">
    <property type="entry name" value="ZN2_CY6_FUNGAL_1"/>
    <property type="match status" value="1"/>
</dbReference>
<dbReference type="GO" id="GO:0003677">
    <property type="term" value="F:DNA binding"/>
    <property type="evidence" value="ECO:0007669"/>
    <property type="project" value="InterPro"/>
</dbReference>
<feature type="domain" description="Zn(2)-C6 fungal-type" evidence="3">
    <location>
        <begin position="22"/>
        <end position="52"/>
    </location>
</feature>
<dbReference type="InterPro" id="IPR053181">
    <property type="entry name" value="EcdB-like_regulator"/>
</dbReference>
<name>A0A9P9DR24_9HYPO</name>
<evidence type="ECO:0000256" key="2">
    <source>
        <dbReference type="ARBA" id="ARBA00023242"/>
    </source>
</evidence>
<dbReference type="GO" id="GO:0008270">
    <property type="term" value="F:zinc ion binding"/>
    <property type="evidence" value="ECO:0007669"/>
    <property type="project" value="InterPro"/>
</dbReference>
<dbReference type="GO" id="GO:0006351">
    <property type="term" value="P:DNA-templated transcription"/>
    <property type="evidence" value="ECO:0007669"/>
    <property type="project" value="InterPro"/>
</dbReference>
<dbReference type="SMART" id="SM00066">
    <property type="entry name" value="GAL4"/>
    <property type="match status" value="1"/>
</dbReference>
<evidence type="ECO:0000313" key="4">
    <source>
        <dbReference type="EMBL" id="KAH7123464.1"/>
    </source>
</evidence>
<dbReference type="Pfam" id="PF00172">
    <property type="entry name" value="Zn_clus"/>
    <property type="match status" value="1"/>
</dbReference>
<dbReference type="Proteomes" id="UP000717696">
    <property type="component" value="Unassembled WGS sequence"/>
</dbReference>
<evidence type="ECO:0000313" key="5">
    <source>
        <dbReference type="Proteomes" id="UP000717696"/>
    </source>
</evidence>
<dbReference type="PROSITE" id="PS50048">
    <property type="entry name" value="ZN2_CY6_FUNGAL_2"/>
    <property type="match status" value="1"/>
</dbReference>
<sequence>MGDEGRRVLPRTGYPRRRAVTACSTCRERKKKCDNARPICSFCRQIGGQCRYDARDASSFDPASLQILDRLSVIEHLVREIQIIPSASASSSRSQVHQLSVPPLLPEVALQLDPPSPSPSLAIWRLNLDVNYRVGTDRILQWPVFQDALSSLRQYSFLDFNGTKALTHLNDAFNREQSPSDLSIAQHGSIYISTERVDIEQLVEQFFTRVHVKNPILTRRLVEQYCLQYYENGATFNLETCLVLLICALGAVATEFLPGGPSSDIPSENFARLESLRMGNCYFSAAEKRLAAAMSCYNTLAVQCLCLAGIYHMYTINPMAALRMFHAAGSSMQVLVSTEVDSPDGTSQMNSSLFWACFKSEREILAELPISPPFLGELCSPEGYPLPLRGGCAVSGMDVWAEGDEDSWYFFLSEIALRRITDKVAEVVLEHIESPSQAALEELVPIVVEFERQAQTWREHLPLNINFPDVPQPSTSEWQHYSRGRYYRVLELMYRPFIFSAIHVPGCSPVIQEYANKGLSNAYNYLQHCHLTHRHHGLWLQLRNELKETCLLLAAARSNLEMPIGWYTSVKKTLESFEYWRAEFPPCQSYTDVVLAMVGFGTLDEDGDIMT</sequence>
<organism evidence="4 5">
    <name type="scientific">Dactylonectria estremocensis</name>
    <dbReference type="NCBI Taxonomy" id="1079267"/>
    <lineage>
        <taxon>Eukaryota</taxon>
        <taxon>Fungi</taxon>
        <taxon>Dikarya</taxon>
        <taxon>Ascomycota</taxon>
        <taxon>Pezizomycotina</taxon>
        <taxon>Sordariomycetes</taxon>
        <taxon>Hypocreomycetidae</taxon>
        <taxon>Hypocreales</taxon>
        <taxon>Nectriaceae</taxon>
        <taxon>Dactylonectria</taxon>
    </lineage>
</organism>
<keyword evidence="5" id="KW-1185">Reference proteome</keyword>
<dbReference type="InterPro" id="IPR036864">
    <property type="entry name" value="Zn2-C6_fun-type_DNA-bd_sf"/>
</dbReference>
<dbReference type="SUPFAM" id="SSF57701">
    <property type="entry name" value="Zn2/Cys6 DNA-binding domain"/>
    <property type="match status" value="1"/>
</dbReference>
<keyword evidence="2" id="KW-0539">Nucleus</keyword>
<dbReference type="PROSITE" id="PS50007">
    <property type="entry name" value="PIPLC_X_DOMAIN"/>
    <property type="match status" value="1"/>
</dbReference>
<reference evidence="4" key="1">
    <citation type="journal article" date="2021" name="Nat. Commun.">
        <title>Genetic determinants of endophytism in the Arabidopsis root mycobiome.</title>
        <authorList>
            <person name="Mesny F."/>
            <person name="Miyauchi S."/>
            <person name="Thiergart T."/>
            <person name="Pickel B."/>
            <person name="Atanasova L."/>
            <person name="Karlsson M."/>
            <person name="Huettel B."/>
            <person name="Barry K.W."/>
            <person name="Haridas S."/>
            <person name="Chen C."/>
            <person name="Bauer D."/>
            <person name="Andreopoulos W."/>
            <person name="Pangilinan J."/>
            <person name="LaButti K."/>
            <person name="Riley R."/>
            <person name="Lipzen A."/>
            <person name="Clum A."/>
            <person name="Drula E."/>
            <person name="Henrissat B."/>
            <person name="Kohler A."/>
            <person name="Grigoriev I.V."/>
            <person name="Martin F.M."/>
            <person name="Hacquard S."/>
        </authorList>
    </citation>
    <scope>NUCLEOTIDE SEQUENCE</scope>
    <source>
        <strain evidence="4">MPI-CAGE-AT-0021</strain>
    </source>
</reference>
<keyword evidence="1" id="KW-0479">Metal-binding</keyword>
<dbReference type="CDD" id="cd00067">
    <property type="entry name" value="GAL4"/>
    <property type="match status" value="1"/>
</dbReference>
<dbReference type="OrthoDB" id="4356994at2759"/>
<evidence type="ECO:0000256" key="1">
    <source>
        <dbReference type="ARBA" id="ARBA00022723"/>
    </source>
</evidence>
<dbReference type="Pfam" id="PF04082">
    <property type="entry name" value="Fungal_trans"/>
    <property type="match status" value="1"/>
</dbReference>
<dbReference type="GO" id="GO:0000981">
    <property type="term" value="F:DNA-binding transcription factor activity, RNA polymerase II-specific"/>
    <property type="evidence" value="ECO:0007669"/>
    <property type="project" value="InterPro"/>
</dbReference>
<gene>
    <name evidence="4" type="ORF">B0J13DRAFT_511839</name>
</gene>
<accession>A0A9P9DR24</accession>
<dbReference type="AlphaFoldDB" id="A0A9P9DR24"/>
<dbReference type="InterPro" id="IPR007219">
    <property type="entry name" value="XnlR_reg_dom"/>
</dbReference>
<dbReference type="InterPro" id="IPR001138">
    <property type="entry name" value="Zn2Cys6_DnaBD"/>
</dbReference>